<accession>A0ABP4R3X3</accession>
<name>A0ABP4R3X3_9ACTN</name>
<comment type="caution">
    <text evidence="2">The sequence shown here is derived from an EMBL/GenBank/DDBJ whole genome shotgun (WGS) entry which is preliminary data.</text>
</comment>
<dbReference type="EMBL" id="BAAAMU010000016">
    <property type="protein sequence ID" value="GAA1629151.1"/>
    <property type="molecule type" value="Genomic_DNA"/>
</dbReference>
<gene>
    <name evidence="2" type="ORF">GCM10009733_027340</name>
</gene>
<keyword evidence="3" id="KW-1185">Reference proteome</keyword>
<dbReference type="Proteomes" id="UP001500064">
    <property type="component" value="Unassembled WGS sequence"/>
</dbReference>
<feature type="transmembrane region" description="Helical" evidence="1">
    <location>
        <begin position="6"/>
        <end position="25"/>
    </location>
</feature>
<keyword evidence="1" id="KW-1133">Transmembrane helix</keyword>
<organism evidence="2 3">
    <name type="scientific">Nonomuraea maheshkhaliensis</name>
    <dbReference type="NCBI Taxonomy" id="419590"/>
    <lineage>
        <taxon>Bacteria</taxon>
        <taxon>Bacillati</taxon>
        <taxon>Actinomycetota</taxon>
        <taxon>Actinomycetes</taxon>
        <taxon>Streptosporangiales</taxon>
        <taxon>Streptosporangiaceae</taxon>
        <taxon>Nonomuraea</taxon>
    </lineage>
</organism>
<keyword evidence="1" id="KW-0812">Transmembrane</keyword>
<evidence type="ECO:0000313" key="3">
    <source>
        <dbReference type="Proteomes" id="UP001500064"/>
    </source>
</evidence>
<evidence type="ECO:0000256" key="1">
    <source>
        <dbReference type="SAM" id="Phobius"/>
    </source>
</evidence>
<keyword evidence="1" id="KW-0472">Membrane</keyword>
<evidence type="ECO:0000313" key="2">
    <source>
        <dbReference type="EMBL" id="GAA1629151.1"/>
    </source>
</evidence>
<protein>
    <submittedName>
        <fullName evidence="2">Uncharacterized protein</fullName>
    </submittedName>
</protein>
<reference evidence="3" key="1">
    <citation type="journal article" date="2019" name="Int. J. Syst. Evol. Microbiol.">
        <title>The Global Catalogue of Microorganisms (GCM) 10K type strain sequencing project: providing services to taxonomists for standard genome sequencing and annotation.</title>
        <authorList>
            <consortium name="The Broad Institute Genomics Platform"/>
            <consortium name="The Broad Institute Genome Sequencing Center for Infectious Disease"/>
            <person name="Wu L."/>
            <person name="Ma J."/>
        </authorList>
    </citation>
    <scope>NUCLEOTIDE SEQUENCE [LARGE SCALE GENOMIC DNA]</scope>
    <source>
        <strain evidence="3">JCM 13929</strain>
    </source>
</reference>
<proteinExistence type="predicted"/>
<dbReference type="RefSeq" id="WP_346104651.1">
    <property type="nucleotide sequence ID" value="NZ_BAAAMU010000016.1"/>
</dbReference>
<sequence length="49" mass="5207">MALGWAGFGFGAGFGGAGVGWVWVWQGWHIGEHGYERVTIRGIADTADV</sequence>